<evidence type="ECO:0000256" key="1">
    <source>
        <dbReference type="ARBA" id="ARBA00009018"/>
    </source>
</evidence>
<dbReference type="GO" id="GO:0005737">
    <property type="term" value="C:cytoplasm"/>
    <property type="evidence" value="ECO:0007669"/>
    <property type="project" value="UniProtKB-SubCell"/>
</dbReference>
<dbReference type="STRING" id="1134435.AC731_012525"/>
<evidence type="ECO:0000313" key="7">
    <source>
        <dbReference type="EMBL" id="AMO37695.1"/>
    </source>
</evidence>
<dbReference type="KEGG" id="thu:AC731_012525"/>
<dbReference type="GO" id="GO:0005524">
    <property type="term" value="F:ATP binding"/>
    <property type="evidence" value="ECO:0007669"/>
    <property type="project" value="UniProtKB-UniRule"/>
</dbReference>
<evidence type="ECO:0000256" key="2">
    <source>
        <dbReference type="ARBA" id="ARBA00022741"/>
    </source>
</evidence>
<evidence type="ECO:0000256" key="4">
    <source>
        <dbReference type="ARBA" id="ARBA00022993"/>
    </source>
</evidence>
<dbReference type="UniPathway" id="UPA00241">
    <property type="reaction ID" value="UER00356"/>
</dbReference>
<dbReference type="PANTHER" id="PTHR10695:SF46">
    <property type="entry name" value="BIFUNCTIONAL COENZYME A SYNTHASE-RELATED"/>
    <property type="match status" value="1"/>
</dbReference>
<evidence type="ECO:0000313" key="8">
    <source>
        <dbReference type="Proteomes" id="UP000036902"/>
    </source>
</evidence>
<dbReference type="CDD" id="cd02022">
    <property type="entry name" value="DPCK"/>
    <property type="match status" value="1"/>
</dbReference>
<reference evidence="8" key="1">
    <citation type="submission" date="2016-03" db="EMBL/GenBank/DDBJ databases">
        <authorList>
            <person name="Ma C."/>
            <person name="Zhou S."/>
            <person name="Yang G."/>
        </authorList>
    </citation>
    <scope>NUCLEOTIDE SEQUENCE [LARGE SCALE GENOMIC DNA]</scope>
    <source>
        <strain evidence="8">SgZ-1</strain>
    </source>
</reference>
<dbReference type="NCBIfam" id="TIGR00152">
    <property type="entry name" value="dephospho-CoA kinase"/>
    <property type="match status" value="1"/>
</dbReference>
<keyword evidence="2 5" id="KW-0547">Nucleotide-binding</keyword>
<evidence type="ECO:0000256" key="5">
    <source>
        <dbReference type="HAMAP-Rule" id="MF_00376"/>
    </source>
</evidence>
<organism evidence="7 8">
    <name type="scientific">Thauera humireducens</name>
    <dbReference type="NCBI Taxonomy" id="1134435"/>
    <lineage>
        <taxon>Bacteria</taxon>
        <taxon>Pseudomonadati</taxon>
        <taxon>Pseudomonadota</taxon>
        <taxon>Betaproteobacteria</taxon>
        <taxon>Rhodocyclales</taxon>
        <taxon>Zoogloeaceae</taxon>
        <taxon>Thauera</taxon>
    </lineage>
</organism>
<dbReference type="AlphaFoldDB" id="A0A127K6V9"/>
<gene>
    <name evidence="5" type="primary">coaE</name>
    <name evidence="7" type="ORF">AC731_012525</name>
</gene>
<keyword evidence="5" id="KW-0963">Cytoplasm</keyword>
<accession>A0A127K6V9</accession>
<dbReference type="Gene3D" id="3.40.50.300">
    <property type="entry name" value="P-loop containing nucleotide triphosphate hydrolases"/>
    <property type="match status" value="1"/>
</dbReference>
<evidence type="ECO:0000256" key="3">
    <source>
        <dbReference type="ARBA" id="ARBA00022840"/>
    </source>
</evidence>
<keyword evidence="5 7" id="KW-0418">Kinase</keyword>
<dbReference type="Proteomes" id="UP000036902">
    <property type="component" value="Chromosome"/>
</dbReference>
<keyword evidence="4 5" id="KW-0173">Coenzyme A biosynthesis</keyword>
<comment type="pathway">
    <text evidence="5">Cofactor biosynthesis; coenzyme A biosynthesis; CoA from (R)-pantothenate: step 5/5.</text>
</comment>
<dbReference type="RefSeq" id="WP_048706560.1">
    <property type="nucleotide sequence ID" value="NZ_CP014646.1"/>
</dbReference>
<proteinExistence type="inferred from homology"/>
<protein>
    <recommendedName>
        <fullName evidence="5 6">Dephospho-CoA kinase</fullName>
        <ecNumber evidence="5 6">2.7.1.24</ecNumber>
    </recommendedName>
    <alternativeName>
        <fullName evidence="5">Dephosphocoenzyme A kinase</fullName>
    </alternativeName>
</protein>
<comment type="similarity">
    <text evidence="1 5">Belongs to the CoaE family.</text>
</comment>
<dbReference type="EMBL" id="CP014646">
    <property type="protein sequence ID" value="AMO37695.1"/>
    <property type="molecule type" value="Genomic_DNA"/>
</dbReference>
<evidence type="ECO:0000256" key="6">
    <source>
        <dbReference type="NCBIfam" id="TIGR00152"/>
    </source>
</evidence>
<dbReference type="PROSITE" id="PS51219">
    <property type="entry name" value="DPCK"/>
    <property type="match status" value="1"/>
</dbReference>
<dbReference type="InterPro" id="IPR001977">
    <property type="entry name" value="Depp_CoAkinase"/>
</dbReference>
<keyword evidence="3 5" id="KW-0067">ATP-binding</keyword>
<feature type="binding site" evidence="5">
    <location>
        <begin position="21"/>
        <end position="26"/>
    </location>
    <ligand>
        <name>ATP</name>
        <dbReference type="ChEBI" id="CHEBI:30616"/>
    </ligand>
</feature>
<sequence length="211" mass="22387">MHPTPSTARRPFIVGLTGGIGSGKSAVADHFVALGASLVDTDAIAHALTAPNGAAMPAIGDRFGEGVVSGDGSLDRAAMRSLAFSRPEARKQLEAILHPLIRDESARQCLAAPGPYVILAVPLLVESGTYRDRCDRVCVVDCPEALQIERVKARNGLDEAQIRAIMAAQASRATRLAAADDVIDNGGTLAHLRTQVEHLHRQYIDLAARRV</sequence>
<comment type="function">
    <text evidence="5">Catalyzes the phosphorylation of the 3'-hydroxyl group of dephosphocoenzyme A to form coenzyme A.</text>
</comment>
<name>A0A127K6V9_9RHOO</name>
<comment type="subcellular location">
    <subcellularLocation>
        <location evidence="5">Cytoplasm</location>
    </subcellularLocation>
</comment>
<dbReference type="GO" id="GO:0015937">
    <property type="term" value="P:coenzyme A biosynthetic process"/>
    <property type="evidence" value="ECO:0007669"/>
    <property type="project" value="UniProtKB-UniRule"/>
</dbReference>
<comment type="catalytic activity">
    <reaction evidence="5">
        <text>3'-dephospho-CoA + ATP = ADP + CoA + H(+)</text>
        <dbReference type="Rhea" id="RHEA:18245"/>
        <dbReference type="ChEBI" id="CHEBI:15378"/>
        <dbReference type="ChEBI" id="CHEBI:30616"/>
        <dbReference type="ChEBI" id="CHEBI:57287"/>
        <dbReference type="ChEBI" id="CHEBI:57328"/>
        <dbReference type="ChEBI" id="CHEBI:456216"/>
        <dbReference type="EC" id="2.7.1.24"/>
    </reaction>
</comment>
<dbReference type="HAMAP" id="MF_00376">
    <property type="entry name" value="Dephospho_CoA_kinase"/>
    <property type="match status" value="1"/>
</dbReference>
<keyword evidence="8" id="KW-1185">Reference proteome</keyword>
<dbReference type="Pfam" id="PF01121">
    <property type="entry name" value="CoaE"/>
    <property type="match status" value="1"/>
</dbReference>
<dbReference type="PANTHER" id="PTHR10695">
    <property type="entry name" value="DEPHOSPHO-COA KINASE-RELATED"/>
    <property type="match status" value="1"/>
</dbReference>
<dbReference type="InterPro" id="IPR027417">
    <property type="entry name" value="P-loop_NTPase"/>
</dbReference>
<dbReference type="SUPFAM" id="SSF52540">
    <property type="entry name" value="P-loop containing nucleoside triphosphate hydrolases"/>
    <property type="match status" value="1"/>
</dbReference>
<dbReference type="EC" id="2.7.1.24" evidence="5 6"/>
<keyword evidence="5" id="KW-0808">Transferase</keyword>
<dbReference type="GO" id="GO:0004140">
    <property type="term" value="F:dephospho-CoA kinase activity"/>
    <property type="evidence" value="ECO:0007669"/>
    <property type="project" value="UniProtKB-UniRule"/>
</dbReference>